<dbReference type="InParanoid" id="A0A1E1LDU2"/>
<evidence type="ECO:0000313" key="2">
    <source>
        <dbReference type="Proteomes" id="UP000178129"/>
    </source>
</evidence>
<comment type="caution">
    <text evidence="1">The sequence shown here is derived from an EMBL/GenBank/DDBJ whole genome shotgun (WGS) entry which is preliminary data.</text>
</comment>
<sequence length="193" mass="21146">MFDNFWTPETIGTIDYRAILIFIGAALVWKQYHQTELQLDEERLDHHNGRRQQLLPVHGATTTRRERGQIYNVPTWRLRDHFRETSNDILASAFGIDVGSLAVGLQPFRRLPAASLQATPSLALEVNESNIAPTLPVTSFQRGFNPAHLNQASNDTSTPASLSLSMATTSIGTTLNISTGAHLGDIAVSAVGL</sequence>
<keyword evidence="2" id="KW-1185">Reference proteome</keyword>
<accession>A0A1E1LDU2</accession>
<reference evidence="2" key="1">
    <citation type="submission" date="2016-03" db="EMBL/GenBank/DDBJ databases">
        <authorList>
            <person name="Ploux O."/>
        </authorList>
    </citation>
    <scope>NUCLEOTIDE SEQUENCE [LARGE SCALE GENOMIC DNA]</scope>
    <source>
        <strain evidence="2">UK7</strain>
    </source>
</reference>
<dbReference type="AlphaFoldDB" id="A0A1E1LDU2"/>
<proteinExistence type="predicted"/>
<gene>
    <name evidence="1" type="ORF">RCO7_08147</name>
</gene>
<name>A0A1E1LDU2_9HELO</name>
<dbReference type="Proteomes" id="UP000178129">
    <property type="component" value="Unassembled WGS sequence"/>
</dbReference>
<protein>
    <submittedName>
        <fullName evidence="1">Uncharacterized protein</fullName>
    </submittedName>
</protein>
<organism evidence="1 2">
    <name type="scientific">Rhynchosporium graminicola</name>
    <dbReference type="NCBI Taxonomy" id="2792576"/>
    <lineage>
        <taxon>Eukaryota</taxon>
        <taxon>Fungi</taxon>
        <taxon>Dikarya</taxon>
        <taxon>Ascomycota</taxon>
        <taxon>Pezizomycotina</taxon>
        <taxon>Leotiomycetes</taxon>
        <taxon>Helotiales</taxon>
        <taxon>Ploettnerulaceae</taxon>
        <taxon>Rhynchosporium</taxon>
    </lineage>
</organism>
<evidence type="ECO:0000313" key="1">
    <source>
        <dbReference type="EMBL" id="CZT08564.1"/>
    </source>
</evidence>
<dbReference type="EMBL" id="FJUW01000046">
    <property type="protein sequence ID" value="CZT08564.1"/>
    <property type="molecule type" value="Genomic_DNA"/>
</dbReference>